<dbReference type="EMBL" id="JAYMRU010000006">
    <property type="protein sequence ID" value="MEM5400450.1"/>
    <property type="molecule type" value="Genomic_DNA"/>
</dbReference>
<gene>
    <name evidence="1" type="ORF">VSR83_10180</name>
</gene>
<sequence length="81" mass="8639">MRIDSRSWAGRQGPLAWGSKPSVKRLASEPDKLLKVANSRLITASKTCVRSLGLAQLQCLLLHAASDVKAPHIHTSLPGAA</sequence>
<dbReference type="Proteomes" id="UP001392318">
    <property type="component" value="Unassembled WGS sequence"/>
</dbReference>
<accession>A0ACC6RFI4</accession>
<comment type="caution">
    <text evidence="1">The sequence shown here is derived from an EMBL/GenBank/DDBJ whole genome shotgun (WGS) entry which is preliminary data.</text>
</comment>
<evidence type="ECO:0000313" key="2">
    <source>
        <dbReference type="Proteomes" id="UP001392318"/>
    </source>
</evidence>
<name>A0ACC6RFI4_9BURK</name>
<organism evidence="1 2">
    <name type="scientific">Paraburkholderia unamae</name>
    <dbReference type="NCBI Taxonomy" id="219649"/>
    <lineage>
        <taxon>Bacteria</taxon>
        <taxon>Pseudomonadati</taxon>
        <taxon>Pseudomonadota</taxon>
        <taxon>Betaproteobacteria</taxon>
        <taxon>Burkholderiales</taxon>
        <taxon>Burkholderiaceae</taxon>
        <taxon>Paraburkholderia</taxon>
    </lineage>
</organism>
<evidence type="ECO:0000313" key="1">
    <source>
        <dbReference type="EMBL" id="MEM5400450.1"/>
    </source>
</evidence>
<protein>
    <submittedName>
        <fullName evidence="1">Uncharacterized protein</fullName>
    </submittedName>
</protein>
<proteinExistence type="predicted"/>
<keyword evidence="2" id="KW-1185">Reference proteome</keyword>
<reference evidence="1" key="1">
    <citation type="submission" date="2024-01" db="EMBL/GenBank/DDBJ databases">
        <title>The diversity of rhizobia nodulating Mimosa spp. in eleven states of Brazil covering several biomes is determined by host plant, location, and edaphic factors.</title>
        <authorList>
            <person name="Rouws L."/>
            <person name="Barauna A."/>
            <person name="Beukes C."/>
            <person name="De Faria S.M."/>
            <person name="Gross E."/>
            <person name="Dos Reis Junior F.B."/>
            <person name="Simon M."/>
            <person name="Maluk M."/>
            <person name="Odee D.W."/>
            <person name="Kenicer G."/>
            <person name="Young J.P.W."/>
            <person name="Reis V.M."/>
            <person name="Zilli J."/>
            <person name="James E.K."/>
        </authorList>
    </citation>
    <scope>NUCLEOTIDE SEQUENCE</scope>
    <source>
        <strain evidence="1">JPY452</strain>
    </source>
</reference>